<dbReference type="RefSeq" id="WP_259413750.1">
    <property type="nucleotide sequence ID" value="NZ_JANWGH010000001.1"/>
</dbReference>
<comment type="caution">
    <text evidence="1">The sequence shown here is derived from an EMBL/GenBank/DDBJ whole genome shotgun (WGS) entry which is preliminary data.</text>
</comment>
<gene>
    <name evidence="1" type="ORF">NY014_06515</name>
</gene>
<evidence type="ECO:0000313" key="1">
    <source>
        <dbReference type="EMBL" id="MCS5490073.1"/>
    </source>
</evidence>
<sequence>MKHFLIVILLAFSIAGPMTLGLTAFELRFFQLKENMESRINRDPNDERVKTLVFTKEESQSLLKWEHDREFEYRGEMYDVLEVHEKGDQIEYLVWHDQEESELKRSKSEYEESSQENHSRHQKRNSFHVILFFEDLPSIKFWSVTNQLAFQEALNPIWENPDHRPLFSPPREI</sequence>
<dbReference type="EMBL" id="JANWGH010000001">
    <property type="protein sequence ID" value="MCS5490073.1"/>
    <property type="molecule type" value="Genomic_DNA"/>
</dbReference>
<accession>A0ABT2G5L3</accession>
<protein>
    <submittedName>
        <fullName evidence="1">Uncharacterized protein</fullName>
    </submittedName>
</protein>
<name>A0ABT2G5L3_9BACT</name>
<reference evidence="1 2" key="1">
    <citation type="submission" date="2022-08" db="EMBL/GenBank/DDBJ databases">
        <title>Algoriphagus sp. CAU 1643 isolated from mud.</title>
        <authorList>
            <person name="Kim W."/>
        </authorList>
    </citation>
    <scope>NUCLEOTIDE SEQUENCE [LARGE SCALE GENOMIC DNA]</scope>
    <source>
        <strain evidence="1 2">CAU 1643</strain>
    </source>
</reference>
<dbReference type="Proteomes" id="UP001206788">
    <property type="component" value="Unassembled WGS sequence"/>
</dbReference>
<keyword evidence="2" id="KW-1185">Reference proteome</keyword>
<proteinExistence type="predicted"/>
<organism evidence="1 2">
    <name type="scientific">Algoriphagus limi</name>
    <dbReference type="NCBI Taxonomy" id="2975273"/>
    <lineage>
        <taxon>Bacteria</taxon>
        <taxon>Pseudomonadati</taxon>
        <taxon>Bacteroidota</taxon>
        <taxon>Cytophagia</taxon>
        <taxon>Cytophagales</taxon>
        <taxon>Cyclobacteriaceae</taxon>
        <taxon>Algoriphagus</taxon>
    </lineage>
</organism>
<evidence type="ECO:0000313" key="2">
    <source>
        <dbReference type="Proteomes" id="UP001206788"/>
    </source>
</evidence>